<evidence type="ECO:0000313" key="2">
    <source>
        <dbReference type="EMBL" id="KAK1378999.1"/>
    </source>
</evidence>
<dbReference type="InterPro" id="IPR025312">
    <property type="entry name" value="DUF4216"/>
</dbReference>
<evidence type="ECO:0000259" key="1">
    <source>
        <dbReference type="Pfam" id="PF13952"/>
    </source>
</evidence>
<name>A0AAD8I4H1_9APIA</name>
<evidence type="ECO:0000313" key="3">
    <source>
        <dbReference type="Proteomes" id="UP001237642"/>
    </source>
</evidence>
<reference evidence="2" key="1">
    <citation type="submission" date="2023-02" db="EMBL/GenBank/DDBJ databases">
        <title>Genome of toxic invasive species Heracleum sosnowskyi carries increased number of genes despite the absence of recent whole-genome duplications.</title>
        <authorList>
            <person name="Schelkunov M."/>
            <person name="Shtratnikova V."/>
            <person name="Makarenko M."/>
            <person name="Klepikova A."/>
            <person name="Omelchenko D."/>
            <person name="Novikova G."/>
            <person name="Obukhova E."/>
            <person name="Bogdanov V."/>
            <person name="Penin A."/>
            <person name="Logacheva M."/>
        </authorList>
    </citation>
    <scope>NUCLEOTIDE SEQUENCE</scope>
    <source>
        <strain evidence="2">Hsosn_3</strain>
        <tissue evidence="2">Leaf</tissue>
    </source>
</reference>
<dbReference type="AlphaFoldDB" id="A0AAD8I4H1"/>
<dbReference type="EMBL" id="JAUIZM010000006">
    <property type="protein sequence ID" value="KAK1378999.1"/>
    <property type="molecule type" value="Genomic_DNA"/>
</dbReference>
<accession>A0AAD8I4H1</accession>
<organism evidence="2 3">
    <name type="scientific">Heracleum sosnowskyi</name>
    <dbReference type="NCBI Taxonomy" id="360622"/>
    <lineage>
        <taxon>Eukaryota</taxon>
        <taxon>Viridiplantae</taxon>
        <taxon>Streptophyta</taxon>
        <taxon>Embryophyta</taxon>
        <taxon>Tracheophyta</taxon>
        <taxon>Spermatophyta</taxon>
        <taxon>Magnoliopsida</taxon>
        <taxon>eudicotyledons</taxon>
        <taxon>Gunneridae</taxon>
        <taxon>Pentapetalae</taxon>
        <taxon>asterids</taxon>
        <taxon>campanulids</taxon>
        <taxon>Apiales</taxon>
        <taxon>Apiaceae</taxon>
        <taxon>Apioideae</taxon>
        <taxon>apioid superclade</taxon>
        <taxon>Tordylieae</taxon>
        <taxon>Tordyliinae</taxon>
        <taxon>Heracleum</taxon>
    </lineage>
</organism>
<gene>
    <name evidence="2" type="ORF">POM88_025743</name>
</gene>
<keyword evidence="3" id="KW-1185">Reference proteome</keyword>
<proteinExistence type="predicted"/>
<feature type="domain" description="DUF4216" evidence="1">
    <location>
        <begin position="30"/>
        <end position="80"/>
    </location>
</feature>
<dbReference type="Proteomes" id="UP001237642">
    <property type="component" value="Unassembled WGS sequence"/>
</dbReference>
<reference evidence="2" key="2">
    <citation type="submission" date="2023-05" db="EMBL/GenBank/DDBJ databases">
        <authorList>
            <person name="Schelkunov M.I."/>
        </authorList>
    </citation>
    <scope>NUCLEOTIDE SEQUENCE</scope>
    <source>
        <strain evidence="2">Hsosn_3</strain>
        <tissue evidence="2">Leaf</tissue>
    </source>
</reference>
<protein>
    <recommendedName>
        <fullName evidence="1">DUF4216 domain-containing protein</fullName>
    </recommendedName>
</protein>
<comment type="caution">
    <text evidence="2">The sequence shown here is derived from an EMBL/GenBank/DDBJ whole genome shotgun (WGS) entry which is preliminary data.</text>
</comment>
<dbReference type="Pfam" id="PF13952">
    <property type="entry name" value="DUF4216"/>
    <property type="match status" value="1"/>
</dbReference>
<sequence>MSETIRNNGVSLVSRKVQVSSAKYLNPIETNDRGIKYDDLGFRLVNFSRQGHKKNKYVSVHQVKQIFYVEDPSDANWCIVLKSTTRDYHDMYNKNVLEDTTL</sequence>
<dbReference type="PANTHER" id="PTHR48258">
    <property type="entry name" value="DUF4218 DOMAIN-CONTAINING PROTEIN-RELATED"/>
    <property type="match status" value="1"/>
</dbReference>